<evidence type="ECO:0000259" key="1">
    <source>
        <dbReference type="Pfam" id="PF00144"/>
    </source>
</evidence>
<comment type="caution">
    <text evidence="3">The sequence shown here is derived from an EMBL/GenBank/DDBJ whole genome shotgun (WGS) entry which is preliminary data.</text>
</comment>
<dbReference type="EMBL" id="RCCB01000011">
    <property type="protein sequence ID" value="RLJ30279.1"/>
    <property type="molecule type" value="Genomic_DNA"/>
</dbReference>
<dbReference type="EMBL" id="PJND01000008">
    <property type="protein sequence ID" value="PKW21082.1"/>
    <property type="molecule type" value="Genomic_DNA"/>
</dbReference>
<accession>A0A497UVV1</accession>
<protein>
    <submittedName>
        <fullName evidence="3">CubicO group peptidase (Beta-lactamase class C family)</fullName>
    </submittedName>
</protein>
<dbReference type="InterPro" id="IPR050491">
    <property type="entry name" value="AmpC-like"/>
</dbReference>
<sequence>MCLFFYICFPTIIITMTFSKYIYPLLASALLLTSCQEKNKQIASNEPVENNTDALSPYSIKSKKLPASYVTPKQESLEKFYEKNWPNNSMNGGFLVAKNGQIIFEKYEGKSNFSKDEDISATTPLHIASVSKVLTATAILRLIDREKLHLEDKVNAILPSFPYEEITIKMLLNHRSGLPNYAYFADDTKVWNRSKMLHNQDILDLLAQHKFGLYFKPDRKFGYCNTNYAILALVIEKITGKNYREAMKEMIFEPLGMKNTYVYDYSKDKETASLSYKGNKVLYELNHLDDVYGDKNIYSTPRDLLKFDMATYSDKFLNPVLVSEAFKGYSYEHRGTKNYGLGIRMLEWETGEQLFYHNGWWHGNTSSYVKLKKDTVALFAISNKYTQKTYKIWKLAPLFGTYPIKLDKDDVIN</sequence>
<dbReference type="PANTHER" id="PTHR46825:SF9">
    <property type="entry name" value="BETA-LACTAMASE-RELATED DOMAIN-CONTAINING PROTEIN"/>
    <property type="match status" value="1"/>
</dbReference>
<dbReference type="PANTHER" id="PTHR46825">
    <property type="entry name" value="D-ALANYL-D-ALANINE-CARBOXYPEPTIDASE/ENDOPEPTIDASE AMPH"/>
    <property type="match status" value="1"/>
</dbReference>
<keyword evidence="4" id="KW-1185">Reference proteome</keyword>
<evidence type="ECO:0000313" key="4">
    <source>
        <dbReference type="Proteomes" id="UP000233767"/>
    </source>
</evidence>
<reference evidence="3 5" key="2">
    <citation type="submission" date="2018-10" db="EMBL/GenBank/DDBJ databases">
        <title>Genomic Encyclopedia of Archaeal and Bacterial Type Strains, Phase II (KMG-II): from individual species to whole genera.</title>
        <authorList>
            <person name="Goeker M."/>
        </authorList>
    </citation>
    <scope>NUCLEOTIDE SEQUENCE [LARGE SCALE GENOMIC DNA]</scope>
    <source>
        <strain evidence="3 5">DSM 21886</strain>
    </source>
</reference>
<dbReference type="Proteomes" id="UP000233767">
    <property type="component" value="Unassembled WGS sequence"/>
</dbReference>
<dbReference type="AlphaFoldDB" id="A0A497UVV1"/>
<feature type="domain" description="Beta-lactamase-related" evidence="1">
    <location>
        <begin position="94"/>
        <end position="379"/>
    </location>
</feature>
<gene>
    <name evidence="2" type="ORF">B0G92_2363</name>
    <name evidence="3" type="ORF">CLV50_1687</name>
</gene>
<evidence type="ECO:0000313" key="5">
    <source>
        <dbReference type="Proteomes" id="UP000275027"/>
    </source>
</evidence>
<evidence type="ECO:0000313" key="2">
    <source>
        <dbReference type="EMBL" id="PKW21082.1"/>
    </source>
</evidence>
<name>A0A497UVV1_9FLAO</name>
<dbReference type="InterPro" id="IPR001466">
    <property type="entry name" value="Beta-lactam-related"/>
</dbReference>
<evidence type="ECO:0000313" key="3">
    <source>
        <dbReference type="EMBL" id="RLJ30279.1"/>
    </source>
</evidence>
<dbReference type="InterPro" id="IPR012338">
    <property type="entry name" value="Beta-lactam/transpept-like"/>
</dbReference>
<reference evidence="2 4" key="1">
    <citation type="submission" date="2017-12" db="EMBL/GenBank/DDBJ databases">
        <title>Genomic Encyclopedia of Type Strains, Phase III (KMG-III): the genomes of soil and plant-associated and newly described type strains.</title>
        <authorList>
            <person name="Whitman W."/>
        </authorList>
    </citation>
    <scope>NUCLEOTIDE SEQUENCE [LARGE SCALE GENOMIC DNA]</scope>
    <source>
        <strain evidence="2 4">IP-10</strain>
    </source>
</reference>
<dbReference type="SUPFAM" id="SSF56601">
    <property type="entry name" value="beta-lactamase/transpeptidase-like"/>
    <property type="match status" value="1"/>
</dbReference>
<dbReference type="Gene3D" id="3.40.710.10">
    <property type="entry name" value="DD-peptidase/beta-lactamase superfamily"/>
    <property type="match status" value="1"/>
</dbReference>
<dbReference type="Proteomes" id="UP000275027">
    <property type="component" value="Unassembled WGS sequence"/>
</dbReference>
<organism evidence="3 5">
    <name type="scientific">Flavobacterium lindanitolerans</name>
    <dbReference type="NCBI Taxonomy" id="428988"/>
    <lineage>
        <taxon>Bacteria</taxon>
        <taxon>Pseudomonadati</taxon>
        <taxon>Bacteroidota</taxon>
        <taxon>Flavobacteriia</taxon>
        <taxon>Flavobacteriales</taxon>
        <taxon>Flavobacteriaceae</taxon>
        <taxon>Flavobacterium</taxon>
    </lineage>
</organism>
<proteinExistence type="predicted"/>
<dbReference type="Pfam" id="PF00144">
    <property type="entry name" value="Beta-lactamase"/>
    <property type="match status" value="1"/>
</dbReference>